<name>A0A077QZ26_9BASI</name>
<dbReference type="AlphaFoldDB" id="A0A077QZ26"/>
<proteinExistence type="predicted"/>
<evidence type="ECO:0000313" key="1">
    <source>
        <dbReference type="EMBL" id="CDI51777.1"/>
    </source>
</evidence>
<organism evidence="1">
    <name type="scientific">Melanopsichium pennsylvanicum 4</name>
    <dbReference type="NCBI Taxonomy" id="1398559"/>
    <lineage>
        <taxon>Eukaryota</taxon>
        <taxon>Fungi</taxon>
        <taxon>Dikarya</taxon>
        <taxon>Basidiomycota</taxon>
        <taxon>Ustilaginomycotina</taxon>
        <taxon>Ustilaginomycetes</taxon>
        <taxon>Ustilaginales</taxon>
        <taxon>Ustilaginaceae</taxon>
        <taxon>Melanopsichium</taxon>
    </lineage>
</organism>
<dbReference type="EMBL" id="HG529517">
    <property type="protein sequence ID" value="CDI51777.1"/>
    <property type="molecule type" value="Genomic_DNA"/>
</dbReference>
<protein>
    <submittedName>
        <fullName evidence="1">Uncharacterized protein</fullName>
    </submittedName>
</protein>
<accession>A0A077QZ26</accession>
<reference evidence="1" key="1">
    <citation type="journal article" date="2014" name="Genome Biol. Evol.">
        <title>Gene Loss Rather Than Gene Gain Is Associated with a Host Jump from Monocots to Dicots in the Smut Fungus Melanopsichium pennsylvanicum.</title>
        <authorList>
            <person name="Sharma R."/>
            <person name="Mishra B."/>
            <person name="Runge F."/>
            <person name="Thines M."/>
        </authorList>
    </citation>
    <scope>NUCLEOTIDE SEQUENCE</scope>
    <source>
        <strain evidence="1">4</strain>
    </source>
</reference>
<sequence>MLLHRLTKALDPIRLFVDDDGWQHVETNLTIVHHYGLSTELEKESATREAATSGSDRKFKVPAVKIRTILDAF</sequence>